<organism evidence="1 2">
    <name type="scientific">Penicillium oxalicum (strain 114-2 / CGMCC 5302)</name>
    <name type="common">Penicillium decumbens</name>
    <dbReference type="NCBI Taxonomy" id="933388"/>
    <lineage>
        <taxon>Eukaryota</taxon>
        <taxon>Fungi</taxon>
        <taxon>Dikarya</taxon>
        <taxon>Ascomycota</taxon>
        <taxon>Pezizomycotina</taxon>
        <taxon>Eurotiomycetes</taxon>
        <taxon>Eurotiomycetidae</taxon>
        <taxon>Eurotiales</taxon>
        <taxon>Aspergillaceae</taxon>
        <taxon>Penicillium</taxon>
    </lineage>
</organism>
<dbReference type="EMBL" id="KB644415">
    <property type="protein sequence ID" value="EPS34095.1"/>
    <property type="molecule type" value="Genomic_DNA"/>
</dbReference>
<accession>S7ZTQ4</accession>
<protein>
    <submittedName>
        <fullName evidence="1">Uncharacterized protein</fullName>
    </submittedName>
</protein>
<evidence type="ECO:0000313" key="1">
    <source>
        <dbReference type="EMBL" id="EPS34095.1"/>
    </source>
</evidence>
<name>S7ZTQ4_PENO1</name>
<reference evidence="1 2" key="1">
    <citation type="journal article" date="2013" name="PLoS ONE">
        <title>Genomic and secretomic analyses reveal unique features of the lignocellulolytic enzyme system of Penicillium decumbens.</title>
        <authorList>
            <person name="Liu G."/>
            <person name="Zhang L."/>
            <person name="Wei X."/>
            <person name="Zou G."/>
            <person name="Qin Y."/>
            <person name="Ma L."/>
            <person name="Li J."/>
            <person name="Zheng H."/>
            <person name="Wang S."/>
            <person name="Wang C."/>
            <person name="Xun L."/>
            <person name="Zhao G.-P."/>
            <person name="Zhou Z."/>
            <person name="Qu Y."/>
        </authorList>
    </citation>
    <scope>NUCLEOTIDE SEQUENCE [LARGE SCALE GENOMIC DNA]</scope>
    <source>
        <strain evidence="2">114-2 / CGMCC 5302</strain>
    </source>
</reference>
<keyword evidence="2" id="KW-1185">Reference proteome</keyword>
<dbReference type="AlphaFoldDB" id="S7ZTQ4"/>
<proteinExistence type="predicted"/>
<dbReference type="Proteomes" id="UP000019376">
    <property type="component" value="Unassembled WGS sequence"/>
</dbReference>
<sequence length="95" mass="10787">MSLMNGRLSKRNLLVWAPIRCRLSPLAITTFFTRDGSTATGWSTGIARSFASEEIVVLEPDCEQDARREEPELFGCPSSIVFQDTLLWFYHVLYA</sequence>
<evidence type="ECO:0000313" key="2">
    <source>
        <dbReference type="Proteomes" id="UP000019376"/>
    </source>
</evidence>
<gene>
    <name evidence="1" type="ORF">PDE_09057</name>
</gene>
<dbReference type="HOGENOM" id="CLU_2373468_0_0_1"/>